<dbReference type="Proteomes" id="UP001529510">
    <property type="component" value="Unassembled WGS sequence"/>
</dbReference>
<evidence type="ECO:0000313" key="2">
    <source>
        <dbReference type="EMBL" id="KAL0155533.1"/>
    </source>
</evidence>
<comment type="caution">
    <text evidence="2">The sequence shown here is derived from an EMBL/GenBank/DDBJ whole genome shotgun (WGS) entry which is preliminary data.</text>
</comment>
<feature type="non-terminal residue" evidence="2">
    <location>
        <position position="124"/>
    </location>
</feature>
<proteinExistence type="predicted"/>
<sequence>SWEARLSSLYSRSKAPDPPNQRLPWYKDFPHVECRRAAATAKLSQPSVKPGGAVTSFNVPDGATAAGLNVSEFSALATFVCPGNANTVLAYWDLEGQSVTYHRTDAPAVPVQRSAEEHLCLLLK</sequence>
<evidence type="ECO:0000256" key="1">
    <source>
        <dbReference type="SAM" id="MobiDB-lite"/>
    </source>
</evidence>
<accession>A0ABD0N1X6</accession>
<evidence type="ECO:0000313" key="3">
    <source>
        <dbReference type="Proteomes" id="UP001529510"/>
    </source>
</evidence>
<reference evidence="2 3" key="1">
    <citation type="submission" date="2024-05" db="EMBL/GenBank/DDBJ databases">
        <title>Genome sequencing and assembly of Indian major carp, Cirrhinus mrigala (Hamilton, 1822).</title>
        <authorList>
            <person name="Mohindra V."/>
            <person name="Chowdhury L.M."/>
            <person name="Lal K."/>
            <person name="Jena J.K."/>
        </authorList>
    </citation>
    <scope>NUCLEOTIDE SEQUENCE [LARGE SCALE GENOMIC DNA]</scope>
    <source>
        <strain evidence="2">CM1030</strain>
        <tissue evidence="2">Blood</tissue>
    </source>
</reference>
<feature type="region of interest" description="Disordered" evidence="1">
    <location>
        <begin position="1"/>
        <end position="22"/>
    </location>
</feature>
<name>A0ABD0N1X6_CIRMR</name>
<gene>
    <name evidence="2" type="ORF">M9458_049796</name>
</gene>
<feature type="non-terminal residue" evidence="2">
    <location>
        <position position="1"/>
    </location>
</feature>
<dbReference type="AlphaFoldDB" id="A0ABD0N1X6"/>
<protein>
    <submittedName>
        <fullName evidence="2">Uncharacterized protein</fullName>
    </submittedName>
</protein>
<dbReference type="EMBL" id="JAMKFB020000025">
    <property type="protein sequence ID" value="KAL0155533.1"/>
    <property type="molecule type" value="Genomic_DNA"/>
</dbReference>
<organism evidence="2 3">
    <name type="scientific">Cirrhinus mrigala</name>
    <name type="common">Mrigala</name>
    <dbReference type="NCBI Taxonomy" id="683832"/>
    <lineage>
        <taxon>Eukaryota</taxon>
        <taxon>Metazoa</taxon>
        <taxon>Chordata</taxon>
        <taxon>Craniata</taxon>
        <taxon>Vertebrata</taxon>
        <taxon>Euteleostomi</taxon>
        <taxon>Actinopterygii</taxon>
        <taxon>Neopterygii</taxon>
        <taxon>Teleostei</taxon>
        <taxon>Ostariophysi</taxon>
        <taxon>Cypriniformes</taxon>
        <taxon>Cyprinidae</taxon>
        <taxon>Labeoninae</taxon>
        <taxon>Labeonini</taxon>
        <taxon>Cirrhinus</taxon>
    </lineage>
</organism>
<keyword evidence="3" id="KW-1185">Reference proteome</keyword>